<feature type="non-terminal residue" evidence="1">
    <location>
        <position position="1"/>
    </location>
</feature>
<dbReference type="AlphaFoldDB" id="A0AAD7AZV1"/>
<gene>
    <name evidence="1" type="ORF">FB45DRAFT_726627</name>
</gene>
<feature type="non-terminal residue" evidence="1">
    <location>
        <position position="59"/>
    </location>
</feature>
<keyword evidence="2" id="KW-1185">Reference proteome</keyword>
<evidence type="ECO:0000313" key="1">
    <source>
        <dbReference type="EMBL" id="KAJ7606084.1"/>
    </source>
</evidence>
<proteinExistence type="predicted"/>
<comment type="caution">
    <text evidence="1">The sequence shown here is derived from an EMBL/GenBank/DDBJ whole genome shotgun (WGS) entry which is preliminary data.</text>
</comment>
<protein>
    <submittedName>
        <fullName evidence="1">Uncharacterized protein</fullName>
    </submittedName>
</protein>
<dbReference type="EMBL" id="JARKIF010000063">
    <property type="protein sequence ID" value="KAJ7606084.1"/>
    <property type="molecule type" value="Genomic_DNA"/>
</dbReference>
<name>A0AAD7AZV1_9AGAR</name>
<organism evidence="1 2">
    <name type="scientific">Roridomyces roridus</name>
    <dbReference type="NCBI Taxonomy" id="1738132"/>
    <lineage>
        <taxon>Eukaryota</taxon>
        <taxon>Fungi</taxon>
        <taxon>Dikarya</taxon>
        <taxon>Basidiomycota</taxon>
        <taxon>Agaricomycotina</taxon>
        <taxon>Agaricomycetes</taxon>
        <taxon>Agaricomycetidae</taxon>
        <taxon>Agaricales</taxon>
        <taxon>Marasmiineae</taxon>
        <taxon>Mycenaceae</taxon>
        <taxon>Roridomyces</taxon>
    </lineage>
</organism>
<evidence type="ECO:0000313" key="2">
    <source>
        <dbReference type="Proteomes" id="UP001221142"/>
    </source>
</evidence>
<reference evidence="1" key="1">
    <citation type="submission" date="2023-03" db="EMBL/GenBank/DDBJ databases">
        <title>Massive genome expansion in bonnet fungi (Mycena s.s.) driven by repeated elements and novel gene families across ecological guilds.</title>
        <authorList>
            <consortium name="Lawrence Berkeley National Laboratory"/>
            <person name="Harder C.B."/>
            <person name="Miyauchi S."/>
            <person name="Viragh M."/>
            <person name="Kuo A."/>
            <person name="Thoen E."/>
            <person name="Andreopoulos B."/>
            <person name="Lu D."/>
            <person name="Skrede I."/>
            <person name="Drula E."/>
            <person name="Henrissat B."/>
            <person name="Morin E."/>
            <person name="Kohler A."/>
            <person name="Barry K."/>
            <person name="LaButti K."/>
            <person name="Morin E."/>
            <person name="Salamov A."/>
            <person name="Lipzen A."/>
            <person name="Mereny Z."/>
            <person name="Hegedus B."/>
            <person name="Baldrian P."/>
            <person name="Stursova M."/>
            <person name="Weitz H."/>
            <person name="Taylor A."/>
            <person name="Grigoriev I.V."/>
            <person name="Nagy L.G."/>
            <person name="Martin F."/>
            <person name="Kauserud H."/>
        </authorList>
    </citation>
    <scope>NUCLEOTIDE SEQUENCE</scope>
    <source>
        <strain evidence="1">9284</strain>
    </source>
</reference>
<dbReference type="Proteomes" id="UP001221142">
    <property type="component" value="Unassembled WGS sequence"/>
</dbReference>
<accession>A0AAD7AZV1</accession>
<sequence>LAREFDDMLRHFGLQRKMLAWVGDNASPNDTQNTQLDLNAENDYDGVNRVRCFTHTLHL</sequence>